<sequence>MADRDRDARRAQACDIGAFGDVGPLYRVTQHMQHLGNAGHADAAYADKVDGANGKGQGSHYVSVSVFALPD</sequence>
<dbReference type="EMBL" id="BJNN01000117">
    <property type="protein sequence ID" value="GEC64371.1"/>
    <property type="molecule type" value="Genomic_DNA"/>
</dbReference>
<evidence type="ECO:0000313" key="1">
    <source>
        <dbReference type="EMBL" id="GEC64371.1"/>
    </source>
</evidence>
<dbReference type="Proteomes" id="UP000319478">
    <property type="component" value="Unassembled WGS sequence"/>
</dbReference>
<gene>
    <name evidence="1" type="ORF">GHA01_22200</name>
</gene>
<keyword evidence="2" id="KW-1185">Reference proteome</keyword>
<proteinExistence type="predicted"/>
<organism evidence="1 2">
    <name type="scientific">Novacetimonas hansenii</name>
    <name type="common">Komagataeibacter hansenii</name>
    <dbReference type="NCBI Taxonomy" id="436"/>
    <lineage>
        <taxon>Bacteria</taxon>
        <taxon>Pseudomonadati</taxon>
        <taxon>Pseudomonadota</taxon>
        <taxon>Alphaproteobacteria</taxon>
        <taxon>Acetobacterales</taxon>
        <taxon>Acetobacteraceae</taxon>
        <taxon>Novacetimonas</taxon>
    </lineage>
</organism>
<reference evidence="1 2" key="1">
    <citation type="submission" date="2019-06" db="EMBL/GenBank/DDBJ databases">
        <title>Whole genome shotgun sequence of Komagataeibacter hansenii NBRC 14820.</title>
        <authorList>
            <person name="Hosoyama A."/>
            <person name="Uohara A."/>
            <person name="Ohji S."/>
            <person name="Ichikawa N."/>
        </authorList>
    </citation>
    <scope>NUCLEOTIDE SEQUENCE [LARGE SCALE GENOMIC DNA]</scope>
    <source>
        <strain evidence="1 2">NBRC 14820</strain>
    </source>
</reference>
<accession>A0ABQ0SGG2</accession>
<name>A0ABQ0SGG2_NOVHA</name>
<protein>
    <submittedName>
        <fullName evidence="1">Uncharacterized protein</fullName>
    </submittedName>
</protein>
<evidence type="ECO:0000313" key="2">
    <source>
        <dbReference type="Proteomes" id="UP000319478"/>
    </source>
</evidence>
<comment type="caution">
    <text evidence="1">The sequence shown here is derived from an EMBL/GenBank/DDBJ whole genome shotgun (WGS) entry which is preliminary data.</text>
</comment>